<dbReference type="EMBL" id="BDSP01000005">
    <property type="protein sequence ID" value="GAX09296.1"/>
    <property type="molecule type" value="Genomic_DNA"/>
</dbReference>
<dbReference type="Proteomes" id="UP000198406">
    <property type="component" value="Unassembled WGS sequence"/>
</dbReference>
<dbReference type="AlphaFoldDB" id="A0A1Z5J5S8"/>
<comment type="caution">
    <text evidence="1">The sequence shown here is derived from an EMBL/GenBank/DDBJ whole genome shotgun (WGS) entry which is preliminary data.</text>
</comment>
<reference evidence="1 2" key="1">
    <citation type="journal article" date="2015" name="Plant Cell">
        <title>Oil accumulation by the oleaginous diatom Fistulifera solaris as revealed by the genome and transcriptome.</title>
        <authorList>
            <person name="Tanaka T."/>
            <person name="Maeda Y."/>
            <person name="Veluchamy A."/>
            <person name="Tanaka M."/>
            <person name="Abida H."/>
            <person name="Marechal E."/>
            <person name="Bowler C."/>
            <person name="Muto M."/>
            <person name="Sunaga Y."/>
            <person name="Tanaka M."/>
            <person name="Yoshino T."/>
            <person name="Taniguchi T."/>
            <person name="Fukuda Y."/>
            <person name="Nemoto M."/>
            <person name="Matsumoto M."/>
            <person name="Wong P.S."/>
            <person name="Aburatani S."/>
            <person name="Fujibuchi W."/>
        </authorList>
    </citation>
    <scope>NUCLEOTIDE SEQUENCE [LARGE SCALE GENOMIC DNA]</scope>
    <source>
        <strain evidence="1 2">JPCC DA0580</strain>
    </source>
</reference>
<keyword evidence="2" id="KW-1185">Reference proteome</keyword>
<evidence type="ECO:0000313" key="2">
    <source>
        <dbReference type="Proteomes" id="UP000198406"/>
    </source>
</evidence>
<name>A0A1Z5J5S8_FISSO</name>
<proteinExistence type="predicted"/>
<dbReference type="OrthoDB" id="45281at2759"/>
<sequence>MEAPRKSKKKGMSKSGVRTKFLIESLRNEYYELRKENEKLRAMVSDNLPGSVSREILADCFDNKATKAAVTNIDELAGGMNLDDDEDEEA</sequence>
<accession>A0A1Z5J5S8</accession>
<evidence type="ECO:0000313" key="1">
    <source>
        <dbReference type="EMBL" id="GAX09296.1"/>
    </source>
</evidence>
<protein>
    <submittedName>
        <fullName evidence="1">Uncharacterized protein</fullName>
    </submittedName>
</protein>
<organism evidence="1 2">
    <name type="scientific">Fistulifera solaris</name>
    <name type="common">Oleaginous diatom</name>
    <dbReference type="NCBI Taxonomy" id="1519565"/>
    <lineage>
        <taxon>Eukaryota</taxon>
        <taxon>Sar</taxon>
        <taxon>Stramenopiles</taxon>
        <taxon>Ochrophyta</taxon>
        <taxon>Bacillariophyta</taxon>
        <taxon>Bacillariophyceae</taxon>
        <taxon>Bacillariophycidae</taxon>
        <taxon>Naviculales</taxon>
        <taxon>Naviculaceae</taxon>
        <taxon>Fistulifera</taxon>
    </lineage>
</organism>
<gene>
    <name evidence="1" type="ORF">FisN_17Lh044</name>
</gene>
<dbReference type="InParanoid" id="A0A1Z5J5S8"/>